<dbReference type="Proteomes" id="UP000007266">
    <property type="component" value="Linkage group 8"/>
</dbReference>
<protein>
    <submittedName>
        <fullName evidence="11">Ovarian-specific serine/threonine-protein kinase Lok-like Protein</fullName>
    </submittedName>
</protein>
<dbReference type="InterPro" id="IPR017441">
    <property type="entry name" value="Protein_kinase_ATP_BS"/>
</dbReference>
<sequence length="450" mass="51639">MLEATDLPLTQTQTDEPSQELGEVKRPWGRLCACISTMVSIDLFEPVYTFGRAPSCNIFVDESQFPTILNVSKQHFRLTKDEEGLVFLTDLSKNGTFVNRTKIGRNNECVIYNEDIIAIGSPSTRVYSFISDINRDDYEFLPQELRLKYTTTKLLGRGSFGQVRLALDKQTREQFAIKRIDKSRSSVSTRRGNNISGIKTEVEILSSFSHAFIIQMREVFETDDEVFLVLEYMSGGELTSRIRSTLAFPECEVKFIFYQILLGVRYLHLNGVTHRDLKPENVLLSTQNQYPRVKISDFGLSKIMDDISVMETVCGTVQYAAPEVLRFFEPYSRKVDVWSLGVILFYMLSRTQPFVGSSREEVAKNIVSGKITWDPKAWRNVSLPAKNLVKSMITVDSTCRYSIVDIFKHDWVAKDHETRRNVEELVQTFEENNDSGDNLVIPKRRRISFV</sequence>
<keyword evidence="5 6" id="KW-0067">ATP-binding</keyword>
<dbReference type="Gene3D" id="2.60.200.20">
    <property type="match status" value="1"/>
</dbReference>
<evidence type="ECO:0000313" key="12">
    <source>
        <dbReference type="Proteomes" id="UP000007266"/>
    </source>
</evidence>
<dbReference type="GO" id="GO:0004674">
    <property type="term" value="F:protein serine/threonine kinase activity"/>
    <property type="evidence" value="ECO:0000318"/>
    <property type="project" value="GO_Central"/>
</dbReference>
<dbReference type="Pfam" id="PF00498">
    <property type="entry name" value="FHA"/>
    <property type="match status" value="1"/>
</dbReference>
<dbReference type="InterPro" id="IPR008271">
    <property type="entry name" value="Ser/Thr_kinase_AS"/>
</dbReference>
<dbReference type="InParanoid" id="D6WWV3"/>
<evidence type="ECO:0000256" key="4">
    <source>
        <dbReference type="ARBA" id="ARBA00022777"/>
    </source>
</evidence>
<dbReference type="PROSITE" id="PS50011">
    <property type="entry name" value="PROTEIN_KINASE_DOM"/>
    <property type="match status" value="1"/>
</dbReference>
<name>D6WWV3_TRICA</name>
<dbReference type="SMART" id="SM00220">
    <property type="entry name" value="S_TKc"/>
    <property type="match status" value="1"/>
</dbReference>
<dbReference type="HOGENOM" id="CLU_000288_63_47_1"/>
<gene>
    <name evidence="11" type="primary">AUGUSTUS-3.0.2_15484</name>
    <name evidence="11" type="ORF">TcasGA2_TC015484</name>
</gene>
<dbReference type="SMART" id="SM00240">
    <property type="entry name" value="FHA"/>
    <property type="match status" value="1"/>
</dbReference>
<reference evidence="11 12" key="1">
    <citation type="journal article" date="2008" name="Nature">
        <title>The genome of the model beetle and pest Tribolium castaneum.</title>
        <authorList>
            <consortium name="Tribolium Genome Sequencing Consortium"/>
            <person name="Richards S."/>
            <person name="Gibbs R.A."/>
            <person name="Weinstock G.M."/>
            <person name="Brown S.J."/>
            <person name="Denell R."/>
            <person name="Beeman R.W."/>
            <person name="Gibbs R."/>
            <person name="Beeman R.W."/>
            <person name="Brown S.J."/>
            <person name="Bucher G."/>
            <person name="Friedrich M."/>
            <person name="Grimmelikhuijzen C.J."/>
            <person name="Klingler M."/>
            <person name="Lorenzen M."/>
            <person name="Richards S."/>
            <person name="Roth S."/>
            <person name="Schroder R."/>
            <person name="Tautz D."/>
            <person name="Zdobnov E.M."/>
            <person name="Muzny D."/>
            <person name="Gibbs R.A."/>
            <person name="Weinstock G.M."/>
            <person name="Attaway T."/>
            <person name="Bell S."/>
            <person name="Buhay C.J."/>
            <person name="Chandrabose M.N."/>
            <person name="Chavez D."/>
            <person name="Clerk-Blankenburg K.P."/>
            <person name="Cree A."/>
            <person name="Dao M."/>
            <person name="Davis C."/>
            <person name="Chacko J."/>
            <person name="Dinh H."/>
            <person name="Dugan-Rocha S."/>
            <person name="Fowler G."/>
            <person name="Garner T.T."/>
            <person name="Garnes J."/>
            <person name="Gnirke A."/>
            <person name="Hawes A."/>
            <person name="Hernandez J."/>
            <person name="Hines S."/>
            <person name="Holder M."/>
            <person name="Hume J."/>
            <person name="Jhangiani S.N."/>
            <person name="Joshi V."/>
            <person name="Khan Z.M."/>
            <person name="Jackson L."/>
            <person name="Kovar C."/>
            <person name="Kowis A."/>
            <person name="Lee S."/>
            <person name="Lewis L.R."/>
            <person name="Margolis J."/>
            <person name="Morgan M."/>
            <person name="Nazareth L.V."/>
            <person name="Nguyen N."/>
            <person name="Okwuonu G."/>
            <person name="Parker D."/>
            <person name="Richards S."/>
            <person name="Ruiz S.J."/>
            <person name="Santibanez J."/>
            <person name="Savard J."/>
            <person name="Scherer S.E."/>
            <person name="Schneider B."/>
            <person name="Sodergren E."/>
            <person name="Tautz D."/>
            <person name="Vattahil S."/>
            <person name="Villasana D."/>
            <person name="White C.S."/>
            <person name="Wright R."/>
            <person name="Park Y."/>
            <person name="Beeman R.W."/>
            <person name="Lord J."/>
            <person name="Oppert B."/>
            <person name="Lorenzen M."/>
            <person name="Brown S."/>
            <person name="Wang L."/>
            <person name="Savard J."/>
            <person name="Tautz D."/>
            <person name="Richards S."/>
            <person name="Weinstock G."/>
            <person name="Gibbs R.A."/>
            <person name="Liu Y."/>
            <person name="Worley K."/>
            <person name="Weinstock G."/>
            <person name="Elsik C.G."/>
            <person name="Reese J.T."/>
            <person name="Elhaik E."/>
            <person name="Landan G."/>
            <person name="Graur D."/>
            <person name="Arensburger P."/>
            <person name="Atkinson P."/>
            <person name="Beeman R.W."/>
            <person name="Beidler J."/>
            <person name="Brown S.J."/>
            <person name="Demuth J.P."/>
            <person name="Drury D.W."/>
            <person name="Du Y.Z."/>
            <person name="Fujiwara H."/>
            <person name="Lorenzen M."/>
            <person name="Maselli V."/>
            <person name="Osanai M."/>
            <person name="Park Y."/>
            <person name="Robertson H.M."/>
            <person name="Tu Z."/>
            <person name="Wang J.J."/>
            <person name="Wang S."/>
            <person name="Richards S."/>
            <person name="Song H."/>
            <person name="Zhang L."/>
            <person name="Sodergren E."/>
            <person name="Werner D."/>
            <person name="Stanke M."/>
            <person name="Morgenstern B."/>
            <person name="Solovyev V."/>
            <person name="Kosarev P."/>
            <person name="Brown G."/>
            <person name="Chen H.C."/>
            <person name="Ermolaeva O."/>
            <person name="Hlavina W."/>
            <person name="Kapustin Y."/>
            <person name="Kiryutin B."/>
            <person name="Kitts P."/>
            <person name="Maglott D."/>
            <person name="Pruitt K."/>
            <person name="Sapojnikov V."/>
            <person name="Souvorov A."/>
            <person name="Mackey A.J."/>
            <person name="Waterhouse R.M."/>
            <person name="Wyder S."/>
            <person name="Zdobnov E.M."/>
            <person name="Zdobnov E.M."/>
            <person name="Wyder S."/>
            <person name="Kriventseva E.V."/>
            <person name="Kadowaki T."/>
            <person name="Bork P."/>
            <person name="Aranda M."/>
            <person name="Bao R."/>
            <person name="Beermann A."/>
            <person name="Berns N."/>
            <person name="Bolognesi R."/>
            <person name="Bonneton F."/>
            <person name="Bopp D."/>
            <person name="Brown S.J."/>
            <person name="Bucher G."/>
            <person name="Butts T."/>
            <person name="Chaumot A."/>
            <person name="Denell R.E."/>
            <person name="Ferrier D.E."/>
            <person name="Friedrich M."/>
            <person name="Gordon C.M."/>
            <person name="Jindra M."/>
            <person name="Klingler M."/>
            <person name="Lan Q."/>
            <person name="Lattorff H.M."/>
            <person name="Laudet V."/>
            <person name="von Levetsow C."/>
            <person name="Liu Z."/>
            <person name="Lutz R."/>
            <person name="Lynch J.A."/>
            <person name="da Fonseca R.N."/>
            <person name="Posnien N."/>
            <person name="Reuter R."/>
            <person name="Roth S."/>
            <person name="Savard J."/>
            <person name="Schinko J.B."/>
            <person name="Schmitt C."/>
            <person name="Schoppmeier M."/>
            <person name="Schroder R."/>
            <person name="Shippy T.D."/>
            <person name="Simonnet F."/>
            <person name="Marques-Souza H."/>
            <person name="Tautz D."/>
            <person name="Tomoyasu Y."/>
            <person name="Trauner J."/>
            <person name="Van der Zee M."/>
            <person name="Vervoort M."/>
            <person name="Wittkopp N."/>
            <person name="Wimmer E.A."/>
            <person name="Yang X."/>
            <person name="Jones A.K."/>
            <person name="Sattelle D.B."/>
            <person name="Ebert P.R."/>
            <person name="Nelson D."/>
            <person name="Scott J.G."/>
            <person name="Beeman R.W."/>
            <person name="Muthukrishnan S."/>
            <person name="Kramer K.J."/>
            <person name="Arakane Y."/>
            <person name="Beeman R.W."/>
            <person name="Zhu Q."/>
            <person name="Hogenkamp D."/>
            <person name="Dixit R."/>
            <person name="Oppert B."/>
            <person name="Jiang H."/>
            <person name="Zou Z."/>
            <person name="Marshall J."/>
            <person name="Elpidina E."/>
            <person name="Vinokurov K."/>
            <person name="Oppert C."/>
            <person name="Zou Z."/>
            <person name="Evans J."/>
            <person name="Lu Z."/>
            <person name="Zhao P."/>
            <person name="Sumathipala N."/>
            <person name="Altincicek B."/>
            <person name="Vilcinskas A."/>
            <person name="Williams M."/>
            <person name="Hultmark D."/>
            <person name="Hetru C."/>
            <person name="Jiang H."/>
            <person name="Grimmelikhuijzen C.J."/>
            <person name="Hauser F."/>
            <person name="Cazzamali G."/>
            <person name="Williamson M."/>
            <person name="Park Y."/>
            <person name="Li B."/>
            <person name="Tanaka Y."/>
            <person name="Predel R."/>
            <person name="Neupert S."/>
            <person name="Schachtner J."/>
            <person name="Verleyen P."/>
            <person name="Raible F."/>
            <person name="Bork P."/>
            <person name="Friedrich M."/>
            <person name="Walden K.K."/>
            <person name="Robertson H.M."/>
            <person name="Angeli S."/>
            <person name="Foret S."/>
            <person name="Bucher G."/>
            <person name="Schuetz S."/>
            <person name="Maleszka R."/>
            <person name="Wimmer E.A."/>
            <person name="Beeman R.W."/>
            <person name="Lorenzen M."/>
            <person name="Tomoyasu Y."/>
            <person name="Miller S.C."/>
            <person name="Grossmann D."/>
            <person name="Bucher G."/>
        </authorList>
    </citation>
    <scope>NUCLEOTIDE SEQUENCE [LARGE SCALE GENOMIC DNA]</scope>
    <source>
        <strain evidence="11 12">Georgia GA2</strain>
    </source>
</reference>
<evidence type="ECO:0000256" key="6">
    <source>
        <dbReference type="PROSITE-ProRule" id="PRU10141"/>
    </source>
</evidence>
<dbReference type="SUPFAM" id="SSF49879">
    <property type="entry name" value="SMAD/FHA domain"/>
    <property type="match status" value="1"/>
</dbReference>
<evidence type="ECO:0000313" key="11">
    <source>
        <dbReference type="EMBL" id="EFA09109.1"/>
    </source>
</evidence>
<dbReference type="PROSITE" id="PS50006">
    <property type="entry name" value="FHA_DOMAIN"/>
    <property type="match status" value="1"/>
</dbReference>
<dbReference type="GO" id="GO:0005524">
    <property type="term" value="F:ATP binding"/>
    <property type="evidence" value="ECO:0007669"/>
    <property type="project" value="UniProtKB-UniRule"/>
</dbReference>
<accession>D6WWV3</accession>
<evidence type="ECO:0000256" key="2">
    <source>
        <dbReference type="ARBA" id="ARBA00022679"/>
    </source>
</evidence>
<dbReference type="OMA" id="MLCAVQY"/>
<dbReference type="GO" id="GO:0044773">
    <property type="term" value="P:mitotic DNA damage checkpoint signaling"/>
    <property type="evidence" value="ECO:0000318"/>
    <property type="project" value="GO_Central"/>
</dbReference>
<evidence type="ECO:0000259" key="9">
    <source>
        <dbReference type="PROSITE" id="PS50006"/>
    </source>
</evidence>
<evidence type="ECO:0000256" key="5">
    <source>
        <dbReference type="ARBA" id="ARBA00022840"/>
    </source>
</evidence>
<dbReference type="AlphaFoldDB" id="D6WWV3"/>
<dbReference type="PROSITE" id="PS00107">
    <property type="entry name" value="PROTEIN_KINASE_ATP"/>
    <property type="match status" value="1"/>
</dbReference>
<reference evidence="11 12" key="2">
    <citation type="journal article" date="2010" name="Nucleic Acids Res.">
        <title>BeetleBase in 2010: revisions to provide comprehensive genomic information for Tribolium castaneum.</title>
        <authorList>
            <person name="Kim H.S."/>
            <person name="Murphy T."/>
            <person name="Xia J."/>
            <person name="Caragea D."/>
            <person name="Park Y."/>
            <person name="Beeman R.W."/>
            <person name="Lorenzen M.D."/>
            <person name="Butcher S."/>
            <person name="Manak J.R."/>
            <person name="Brown S.J."/>
        </authorList>
    </citation>
    <scope>GENOME REANNOTATION</scope>
    <source>
        <strain evidence="11 12">Georgia GA2</strain>
    </source>
</reference>
<dbReference type="Gene3D" id="1.10.510.10">
    <property type="entry name" value="Transferase(Phosphotransferase) domain 1"/>
    <property type="match status" value="1"/>
</dbReference>
<keyword evidence="1 7" id="KW-0723">Serine/threonine-protein kinase</keyword>
<feature type="region of interest" description="Disordered" evidence="8">
    <location>
        <begin position="1"/>
        <end position="20"/>
    </location>
</feature>
<dbReference type="GO" id="GO:0005737">
    <property type="term" value="C:cytoplasm"/>
    <property type="evidence" value="ECO:0000318"/>
    <property type="project" value="GO_Central"/>
</dbReference>
<dbReference type="SUPFAM" id="SSF56112">
    <property type="entry name" value="Protein kinase-like (PK-like)"/>
    <property type="match status" value="1"/>
</dbReference>
<proteinExistence type="inferred from homology"/>
<comment type="similarity">
    <text evidence="7">Belongs to the protein kinase superfamily.</text>
</comment>
<evidence type="ECO:0000256" key="3">
    <source>
        <dbReference type="ARBA" id="ARBA00022741"/>
    </source>
</evidence>
<feature type="binding site" evidence="6">
    <location>
        <position position="178"/>
    </location>
    <ligand>
        <name>ATP</name>
        <dbReference type="ChEBI" id="CHEBI:30616"/>
    </ligand>
</feature>
<dbReference type="EMBL" id="KQ971360">
    <property type="protein sequence ID" value="EFA09109.1"/>
    <property type="molecule type" value="Genomic_DNA"/>
</dbReference>
<dbReference type="InterPro" id="IPR011009">
    <property type="entry name" value="Kinase-like_dom_sf"/>
</dbReference>
<organism evidence="11 12">
    <name type="scientific">Tribolium castaneum</name>
    <name type="common">Red flour beetle</name>
    <dbReference type="NCBI Taxonomy" id="7070"/>
    <lineage>
        <taxon>Eukaryota</taxon>
        <taxon>Metazoa</taxon>
        <taxon>Ecdysozoa</taxon>
        <taxon>Arthropoda</taxon>
        <taxon>Hexapoda</taxon>
        <taxon>Insecta</taxon>
        <taxon>Pterygota</taxon>
        <taxon>Neoptera</taxon>
        <taxon>Endopterygota</taxon>
        <taxon>Coleoptera</taxon>
        <taxon>Polyphaga</taxon>
        <taxon>Cucujiformia</taxon>
        <taxon>Tenebrionidae</taxon>
        <taxon>Tenebrionidae incertae sedis</taxon>
        <taxon>Tribolium</taxon>
    </lineage>
</organism>
<dbReference type="CDD" id="cd14084">
    <property type="entry name" value="STKc_Chk2"/>
    <property type="match status" value="1"/>
</dbReference>
<dbReference type="eggNOG" id="KOG0615">
    <property type="taxonomic scope" value="Eukaryota"/>
</dbReference>
<dbReference type="GO" id="GO:0005634">
    <property type="term" value="C:nucleus"/>
    <property type="evidence" value="ECO:0000318"/>
    <property type="project" value="GO_Central"/>
</dbReference>
<dbReference type="PANTHER" id="PTHR24347">
    <property type="entry name" value="SERINE/THREONINE-PROTEIN KINASE"/>
    <property type="match status" value="1"/>
</dbReference>
<keyword evidence="2" id="KW-0808">Transferase</keyword>
<dbReference type="OrthoDB" id="40902at2759"/>
<dbReference type="FunFam" id="1.10.510.10:FF:001044">
    <property type="entry name" value="Probable serine/threonine-protein kinase fhkB"/>
    <property type="match status" value="1"/>
</dbReference>
<dbReference type="FunFam" id="3.30.200.20:FF:000042">
    <property type="entry name" value="Aurora kinase A"/>
    <property type="match status" value="1"/>
</dbReference>
<dbReference type="FunCoup" id="D6WWV3">
    <property type="interactions" value="1062"/>
</dbReference>
<evidence type="ECO:0000256" key="7">
    <source>
        <dbReference type="RuleBase" id="RU000304"/>
    </source>
</evidence>
<dbReference type="PROSITE" id="PS00108">
    <property type="entry name" value="PROTEIN_KINASE_ST"/>
    <property type="match status" value="1"/>
</dbReference>
<keyword evidence="3 6" id="KW-0547">Nucleotide-binding</keyword>
<dbReference type="STRING" id="7070.D6WWV3"/>
<evidence type="ECO:0000259" key="10">
    <source>
        <dbReference type="PROSITE" id="PS50011"/>
    </source>
</evidence>
<feature type="domain" description="FHA" evidence="9">
    <location>
        <begin position="48"/>
        <end position="103"/>
    </location>
</feature>
<evidence type="ECO:0000256" key="8">
    <source>
        <dbReference type="SAM" id="MobiDB-lite"/>
    </source>
</evidence>
<dbReference type="FunFam" id="2.60.200.20:FF:000079">
    <property type="entry name" value="Checkpoint kinase 2"/>
    <property type="match status" value="1"/>
</dbReference>
<dbReference type="InterPro" id="IPR000719">
    <property type="entry name" value="Prot_kinase_dom"/>
</dbReference>
<dbReference type="InterPro" id="IPR000253">
    <property type="entry name" value="FHA_dom"/>
</dbReference>
<feature type="domain" description="Protein kinase" evidence="10">
    <location>
        <begin position="149"/>
        <end position="412"/>
    </location>
</feature>
<dbReference type="PhylomeDB" id="D6WWV3"/>
<evidence type="ECO:0000256" key="1">
    <source>
        <dbReference type="ARBA" id="ARBA00022527"/>
    </source>
</evidence>
<keyword evidence="4 11" id="KW-0418">Kinase</keyword>
<keyword evidence="12" id="KW-1185">Reference proteome</keyword>
<dbReference type="Pfam" id="PF00069">
    <property type="entry name" value="Pkinase"/>
    <property type="match status" value="1"/>
</dbReference>
<dbReference type="InterPro" id="IPR008984">
    <property type="entry name" value="SMAD_FHA_dom_sf"/>
</dbReference>